<reference evidence="1" key="2">
    <citation type="submission" date="2020-11" db="EMBL/GenBank/DDBJ databases">
        <authorList>
            <person name="McCartney M.A."/>
            <person name="Auch B."/>
            <person name="Kono T."/>
            <person name="Mallez S."/>
            <person name="Becker A."/>
            <person name="Gohl D.M."/>
            <person name="Silverstein K.A.T."/>
            <person name="Koren S."/>
            <person name="Bechman K.B."/>
            <person name="Herman A."/>
            <person name="Abrahante J.E."/>
            <person name="Garbe J."/>
        </authorList>
    </citation>
    <scope>NUCLEOTIDE SEQUENCE</scope>
    <source>
        <strain evidence="1">Duluth1</strain>
        <tissue evidence="1">Whole animal</tissue>
    </source>
</reference>
<proteinExistence type="predicted"/>
<dbReference type="Proteomes" id="UP000828390">
    <property type="component" value="Unassembled WGS sequence"/>
</dbReference>
<dbReference type="EMBL" id="JAIWYP010000005">
    <property type="protein sequence ID" value="KAH3816468.1"/>
    <property type="molecule type" value="Genomic_DNA"/>
</dbReference>
<comment type="caution">
    <text evidence="1">The sequence shown here is derived from an EMBL/GenBank/DDBJ whole genome shotgun (WGS) entry which is preliminary data.</text>
</comment>
<evidence type="ECO:0000313" key="1">
    <source>
        <dbReference type="EMBL" id="KAH3816468.1"/>
    </source>
</evidence>
<gene>
    <name evidence="1" type="ORF">DPMN_117984</name>
</gene>
<evidence type="ECO:0000313" key="2">
    <source>
        <dbReference type="Proteomes" id="UP000828390"/>
    </source>
</evidence>
<keyword evidence="2" id="KW-1185">Reference proteome</keyword>
<name>A0A9D4JPU1_DREPO</name>
<accession>A0A9D4JPU1</accession>
<sequence length="85" mass="9457">MRDILSHVSHSHSEVICDNVRVVWSGPNANFVNVTIKVPSCNAGRKSRSHLTKGQRAFTVKQVGDLSCIHCGNTWNKEEPRSQSL</sequence>
<protein>
    <submittedName>
        <fullName evidence="1">Uncharacterized protein</fullName>
    </submittedName>
</protein>
<dbReference type="AlphaFoldDB" id="A0A9D4JPU1"/>
<reference evidence="1" key="1">
    <citation type="journal article" date="2019" name="bioRxiv">
        <title>The Genome of the Zebra Mussel, Dreissena polymorpha: A Resource for Invasive Species Research.</title>
        <authorList>
            <person name="McCartney M.A."/>
            <person name="Auch B."/>
            <person name="Kono T."/>
            <person name="Mallez S."/>
            <person name="Zhang Y."/>
            <person name="Obille A."/>
            <person name="Becker A."/>
            <person name="Abrahante J.E."/>
            <person name="Garbe J."/>
            <person name="Badalamenti J.P."/>
            <person name="Herman A."/>
            <person name="Mangelson H."/>
            <person name="Liachko I."/>
            <person name="Sullivan S."/>
            <person name="Sone E.D."/>
            <person name="Koren S."/>
            <person name="Silverstein K.A.T."/>
            <person name="Beckman K.B."/>
            <person name="Gohl D.M."/>
        </authorList>
    </citation>
    <scope>NUCLEOTIDE SEQUENCE</scope>
    <source>
        <strain evidence="1">Duluth1</strain>
        <tissue evidence="1">Whole animal</tissue>
    </source>
</reference>
<organism evidence="1 2">
    <name type="scientific">Dreissena polymorpha</name>
    <name type="common">Zebra mussel</name>
    <name type="synonym">Mytilus polymorpha</name>
    <dbReference type="NCBI Taxonomy" id="45954"/>
    <lineage>
        <taxon>Eukaryota</taxon>
        <taxon>Metazoa</taxon>
        <taxon>Spiralia</taxon>
        <taxon>Lophotrochozoa</taxon>
        <taxon>Mollusca</taxon>
        <taxon>Bivalvia</taxon>
        <taxon>Autobranchia</taxon>
        <taxon>Heteroconchia</taxon>
        <taxon>Euheterodonta</taxon>
        <taxon>Imparidentia</taxon>
        <taxon>Neoheterodontei</taxon>
        <taxon>Myida</taxon>
        <taxon>Dreissenoidea</taxon>
        <taxon>Dreissenidae</taxon>
        <taxon>Dreissena</taxon>
    </lineage>
</organism>